<feature type="compositionally biased region" description="Low complexity" evidence="1">
    <location>
        <begin position="368"/>
        <end position="391"/>
    </location>
</feature>
<protein>
    <submittedName>
        <fullName evidence="2">Uncharacterized protein</fullName>
    </submittedName>
</protein>
<reference evidence="2 3" key="1">
    <citation type="journal article" date="2012" name="Eukaryot. Cell">
        <title>Genome sequence of the Trichosporon asahii environmental strain CBS 8904.</title>
        <authorList>
            <person name="Yang R.Y."/>
            <person name="Li H.T."/>
            <person name="Zhu H."/>
            <person name="Zhou G.P."/>
            <person name="Wang M."/>
            <person name="Wang L."/>
        </authorList>
    </citation>
    <scope>NUCLEOTIDE SEQUENCE [LARGE SCALE GENOMIC DNA]</scope>
    <source>
        <strain evidence="2 3">CBS 8904</strain>
    </source>
</reference>
<evidence type="ECO:0000256" key="1">
    <source>
        <dbReference type="SAM" id="MobiDB-lite"/>
    </source>
</evidence>
<dbReference type="HOGENOM" id="CLU_380904_0_0_1"/>
<evidence type="ECO:0000313" key="3">
    <source>
        <dbReference type="Proteomes" id="UP000006757"/>
    </source>
</evidence>
<feature type="region of interest" description="Disordered" evidence="1">
    <location>
        <begin position="1"/>
        <end position="57"/>
    </location>
</feature>
<dbReference type="AlphaFoldDB" id="K1VYZ7"/>
<feature type="region of interest" description="Disordered" evidence="1">
    <location>
        <begin position="288"/>
        <end position="336"/>
    </location>
</feature>
<accession>K1VYZ7</accession>
<sequence length="736" mass="79490">MHMHIRPSAMSECGGDPQRAPVDDDDEAQGAHSDQGAQGGMARGRNRHHDMPLPDQSQQQACLQWPCVAPWPCGFVGSSIMDARSSDKRLVTSLTSLLNPRRRRHHQKRPSSSTAAVYSPSDSSSSIQQTPSLRPSSNEAPARDVCNSTSPEASAIYGPPPSDSVLSTSFPGTSTVVPVLNRPAAGYLTSAIQAGPNLQESRRPRTRTVPRDAGALAGLAAVRCTTPAFPVAERLLVMNWPTNWVDAQGLPLYQLNGTVPFTGPHSSTHNLAIPPDQAEDAFPAQYAYSPESDTQPLPATRRGSHGVRDDDDGHRWQTRPAPQIPRGPSGDANHFWQLHGPRRYTYGCTLSVVAEEKGAEDDSGLDLSEQSSTESSSSGTSTETSTSEATTFNHLSAKTSGDSPAPQDHSPKQLDPTVHLSSERRLSIDMFSDDDTFYDAPSQLGSPLPVDWSSDDEGYESAEAGSDDSVFDAEICEAIHCRRESMFSDDDERFSLFSNSRRPSLATDTSSRRPSFATAHEFSFDSRRPSFATTISDEAIEDDDDDDGVSPVSPTTGDMLINIWKSKRSSMLFIDPSAPLPLPSPALLDTPVSPRVPPSPGAASFMSAARPESVLLPDDAEPECCVSESPQQIALSLDSDLAEDEEDPDNTLATLKDFEQEPASIARVTARVYLSGRVAPAQLVYYELMLAASETAQYSRLSRGLPPPGTKRRGPPKAIEVSNGRNSRFFSSHAVF</sequence>
<feature type="compositionally biased region" description="Acidic residues" evidence="1">
    <location>
        <begin position="453"/>
        <end position="466"/>
    </location>
</feature>
<feature type="region of interest" description="Disordered" evidence="1">
    <location>
        <begin position="94"/>
        <end position="160"/>
    </location>
</feature>
<evidence type="ECO:0000313" key="2">
    <source>
        <dbReference type="EMBL" id="EKD04782.1"/>
    </source>
</evidence>
<feature type="compositionally biased region" description="Basic and acidic residues" evidence="1">
    <location>
        <begin position="306"/>
        <end position="315"/>
    </location>
</feature>
<comment type="caution">
    <text evidence="2">The sequence shown here is derived from an EMBL/GenBank/DDBJ whole genome shotgun (WGS) entry which is preliminary data.</text>
</comment>
<feature type="compositionally biased region" description="Polar residues" evidence="1">
    <location>
        <begin position="392"/>
        <end position="402"/>
    </location>
</feature>
<feature type="compositionally biased region" description="Low complexity" evidence="1">
    <location>
        <begin position="111"/>
        <end position="132"/>
    </location>
</feature>
<feature type="region of interest" description="Disordered" evidence="1">
    <location>
        <begin position="357"/>
        <end position="421"/>
    </location>
</feature>
<keyword evidence="3" id="KW-1185">Reference proteome</keyword>
<dbReference type="Proteomes" id="UP000006757">
    <property type="component" value="Unassembled WGS sequence"/>
</dbReference>
<dbReference type="EMBL" id="AMBO01000190">
    <property type="protein sequence ID" value="EKD04782.1"/>
    <property type="molecule type" value="Genomic_DNA"/>
</dbReference>
<organism evidence="2 3">
    <name type="scientific">Trichosporon asahii var. asahii (strain CBS 8904)</name>
    <name type="common">Yeast</name>
    <dbReference type="NCBI Taxonomy" id="1220162"/>
    <lineage>
        <taxon>Eukaryota</taxon>
        <taxon>Fungi</taxon>
        <taxon>Dikarya</taxon>
        <taxon>Basidiomycota</taxon>
        <taxon>Agaricomycotina</taxon>
        <taxon>Tremellomycetes</taxon>
        <taxon>Trichosporonales</taxon>
        <taxon>Trichosporonaceae</taxon>
        <taxon>Trichosporon</taxon>
    </lineage>
</organism>
<gene>
    <name evidence="2" type="ORF">A1Q2_00893</name>
</gene>
<dbReference type="InParanoid" id="K1VYZ7"/>
<feature type="region of interest" description="Disordered" evidence="1">
    <location>
        <begin position="438"/>
        <end position="466"/>
    </location>
</feature>
<proteinExistence type="predicted"/>
<name>K1VYZ7_TRIAC</name>
<feature type="compositionally biased region" description="Basic residues" evidence="1">
    <location>
        <begin position="100"/>
        <end position="109"/>
    </location>
</feature>